<sequence>MQGKRDGTTTLAWQIAALSRQKKLPKLETLLGRKKRIDGLKHALRGFKTKRK</sequence>
<evidence type="ECO:0000313" key="1">
    <source>
        <dbReference type="EMBL" id="GAF93544.1"/>
    </source>
</evidence>
<proteinExistence type="predicted"/>
<name>X0TJY6_9ZZZZ</name>
<dbReference type="AlphaFoldDB" id="X0TJY6"/>
<protein>
    <submittedName>
        <fullName evidence="1">Uncharacterized protein</fullName>
    </submittedName>
</protein>
<organism evidence="1">
    <name type="scientific">marine sediment metagenome</name>
    <dbReference type="NCBI Taxonomy" id="412755"/>
    <lineage>
        <taxon>unclassified sequences</taxon>
        <taxon>metagenomes</taxon>
        <taxon>ecological metagenomes</taxon>
    </lineage>
</organism>
<comment type="caution">
    <text evidence="1">The sequence shown here is derived from an EMBL/GenBank/DDBJ whole genome shotgun (WGS) entry which is preliminary data.</text>
</comment>
<dbReference type="EMBL" id="BARS01011769">
    <property type="protein sequence ID" value="GAF93544.1"/>
    <property type="molecule type" value="Genomic_DNA"/>
</dbReference>
<gene>
    <name evidence="1" type="ORF">S01H1_21275</name>
</gene>
<reference evidence="1" key="1">
    <citation type="journal article" date="2014" name="Front. Microbiol.">
        <title>High frequency of phylogenetically diverse reductive dehalogenase-homologous genes in deep subseafloor sedimentary metagenomes.</title>
        <authorList>
            <person name="Kawai M."/>
            <person name="Futagami T."/>
            <person name="Toyoda A."/>
            <person name="Takaki Y."/>
            <person name="Nishi S."/>
            <person name="Hori S."/>
            <person name="Arai W."/>
            <person name="Tsubouchi T."/>
            <person name="Morono Y."/>
            <person name="Uchiyama I."/>
            <person name="Ito T."/>
            <person name="Fujiyama A."/>
            <person name="Inagaki F."/>
            <person name="Takami H."/>
        </authorList>
    </citation>
    <scope>NUCLEOTIDE SEQUENCE</scope>
    <source>
        <strain evidence="1">Expedition CK06-06</strain>
    </source>
</reference>
<accession>X0TJY6</accession>